<dbReference type="PANTHER" id="PTHR47284:SF3">
    <property type="entry name" value="FATTY-ACID-BINDING PROTEIN 2"/>
    <property type="match status" value="1"/>
</dbReference>
<sequence>MLRIRPLTRQLTQCNTAFRRYTSFSAPLRKAGQQQQRVPWTRMMALASVTGMAAAGTFMTLAPSTAYSEAQAPVDANGVEDPDTHMVFPFYLTNDSEWKRLVGLGARQVSFLNINVYVLGLYMKSEDIRQLQTDPKWKQFDKADFLAKEDLALSLLNQPVDVSIRIVPARNTNTQHLRDGFTRSLLQRMRQQSQTMTEDEEKEILDAIRDFKTKFVNAKVKKDTEFVFTKTRDGTFKMEYLGKDLGTVKNKWLAVNFIMTYLNPDFPASEAALQSIATGFDALMNPPSSST</sequence>
<dbReference type="STRING" id="4829.A0A163JYE5"/>
<name>A0A163JYE5_ABSGL</name>
<organism evidence="2">
    <name type="scientific">Absidia glauca</name>
    <name type="common">Pin mould</name>
    <dbReference type="NCBI Taxonomy" id="4829"/>
    <lineage>
        <taxon>Eukaryota</taxon>
        <taxon>Fungi</taxon>
        <taxon>Fungi incertae sedis</taxon>
        <taxon>Mucoromycota</taxon>
        <taxon>Mucoromycotina</taxon>
        <taxon>Mucoromycetes</taxon>
        <taxon>Mucorales</taxon>
        <taxon>Cunninghamellaceae</taxon>
        <taxon>Absidia</taxon>
    </lineage>
</organism>
<evidence type="ECO:0000259" key="1">
    <source>
        <dbReference type="Pfam" id="PF16035"/>
    </source>
</evidence>
<dbReference type="InterPro" id="IPR016089">
    <property type="entry name" value="Chalcone_isomerase_bundle_sf"/>
</dbReference>
<dbReference type="OMA" id="RIIPTRS"/>
<evidence type="ECO:0000313" key="2">
    <source>
        <dbReference type="EMBL" id="SAM04384.1"/>
    </source>
</evidence>
<reference evidence="2" key="1">
    <citation type="submission" date="2016-04" db="EMBL/GenBank/DDBJ databases">
        <authorList>
            <person name="Evans L.H."/>
            <person name="Alamgir A."/>
            <person name="Owens N."/>
            <person name="Weber N.D."/>
            <person name="Virtaneva K."/>
            <person name="Barbian K."/>
            <person name="Babar A."/>
            <person name="Rosenke K."/>
        </authorList>
    </citation>
    <scope>NUCLEOTIDE SEQUENCE [LARGE SCALE GENOMIC DNA]</scope>
    <source>
        <strain evidence="2">CBS 101.48</strain>
    </source>
</reference>
<feature type="domain" description="Chalcone isomerase" evidence="1">
    <location>
        <begin position="100"/>
        <end position="277"/>
    </location>
</feature>
<dbReference type="FunCoup" id="A0A163JYE5">
    <property type="interactions" value="18"/>
</dbReference>
<evidence type="ECO:0000313" key="3">
    <source>
        <dbReference type="Proteomes" id="UP000078561"/>
    </source>
</evidence>
<dbReference type="Proteomes" id="UP000078561">
    <property type="component" value="Unassembled WGS sequence"/>
</dbReference>
<dbReference type="InterPro" id="IPR016087">
    <property type="entry name" value="Chalcone_isomerase"/>
</dbReference>
<keyword evidence="3" id="KW-1185">Reference proteome</keyword>
<protein>
    <recommendedName>
        <fullName evidence="1">Chalcone isomerase domain-containing protein</fullName>
    </recommendedName>
</protein>
<dbReference type="InterPro" id="IPR016088">
    <property type="entry name" value="Chalcone_isomerase_3-sand"/>
</dbReference>
<dbReference type="SUPFAM" id="SSF54626">
    <property type="entry name" value="Chalcone isomerase"/>
    <property type="match status" value="1"/>
</dbReference>
<dbReference type="AlphaFoldDB" id="A0A163JYE5"/>
<dbReference type="GO" id="GO:0016872">
    <property type="term" value="F:intramolecular lyase activity"/>
    <property type="evidence" value="ECO:0007669"/>
    <property type="project" value="InterPro"/>
</dbReference>
<dbReference type="InParanoid" id="A0A163JYE5"/>
<dbReference type="OrthoDB" id="18193at2759"/>
<gene>
    <name evidence="2" type="primary">ABSGL_10245.1 scaffold 11814</name>
</gene>
<proteinExistence type="predicted"/>
<accession>A0A163JYE5</accession>
<dbReference type="Gene3D" id="3.50.70.10">
    <property type="match status" value="1"/>
</dbReference>
<dbReference type="InterPro" id="IPR036298">
    <property type="entry name" value="Chalcone_isomerase_sf"/>
</dbReference>
<dbReference type="Gene3D" id="1.10.890.20">
    <property type="match status" value="1"/>
</dbReference>
<dbReference type="EMBL" id="LT554361">
    <property type="protein sequence ID" value="SAM04384.1"/>
    <property type="molecule type" value="Genomic_DNA"/>
</dbReference>
<dbReference type="Pfam" id="PF16035">
    <property type="entry name" value="Chalcone_2"/>
    <property type="match status" value="1"/>
</dbReference>
<dbReference type="PANTHER" id="PTHR47284">
    <property type="entry name" value="FATTY-ACID-BINDING PROTEIN 2"/>
    <property type="match status" value="1"/>
</dbReference>